<feature type="active site" evidence="3 4">
    <location>
        <position position="191"/>
    </location>
</feature>
<sequence>MASRKVRTLLIEDSGFMRIILSDLLRGDGMIEVMATASNGFDGVSKARQLKPDVIITNMVMPQYDGLYVVQTLVKEMSVPIIVLSSLHRCDPKIYSALREGAFTFLGKPAKSEIENGYARLCKVVHEASQADVQYKEDAILHYSTASRVGTPRPQFDIIALGVSTGGPKTIEYIVSNLPEYIDVPILVAQHMPDLFIESLANRLNDTSSWRVSVLQDGEEMKPNRIYFAPGTSNVRIVRNESNTPVIEFVNDVYKEFNNPSVDCLFESIAEVYGPRALAVILTGMGKDGVAGLQKIKESGGVTIAQDENSSVVYGMPRAAFESGAALHKLSIQEIPDFIIRKLYTA</sequence>
<dbReference type="SMART" id="SM00448">
    <property type="entry name" value="REC"/>
    <property type="match status" value="1"/>
</dbReference>
<evidence type="ECO:0000256" key="3">
    <source>
        <dbReference type="HAMAP-Rule" id="MF_00099"/>
    </source>
</evidence>
<dbReference type="GO" id="GO:0032259">
    <property type="term" value="P:methylation"/>
    <property type="evidence" value="ECO:0007669"/>
    <property type="project" value="UniProtKB-KW"/>
</dbReference>
<dbReference type="PROSITE" id="PS50110">
    <property type="entry name" value="RESPONSE_REGULATORY"/>
    <property type="match status" value="1"/>
</dbReference>
<keyword evidence="9" id="KW-1185">Reference proteome</keyword>
<comment type="function">
    <text evidence="3">Involved in chemotaxis. Part of a chemotaxis signal transduction system that modulates chemotaxis in response to various stimuli. Catalyzes the demethylation of specific methylglutamate residues introduced into the chemoreceptors (methyl-accepting chemotaxis proteins or MCP) by CheR. Also mediates the irreversible deamidation of specific glutamine residues to glutamic acid.</text>
</comment>
<feature type="domain" description="Response regulatory" evidence="6">
    <location>
        <begin position="7"/>
        <end position="123"/>
    </location>
</feature>
<feature type="active site" evidence="3 4">
    <location>
        <position position="164"/>
    </location>
</feature>
<dbReference type="Gene3D" id="3.40.50.180">
    <property type="entry name" value="Methylesterase CheB, C-terminal domain"/>
    <property type="match status" value="1"/>
</dbReference>
<keyword evidence="3 4" id="KW-0145">Chemotaxis</keyword>
<dbReference type="Proteomes" id="UP001597112">
    <property type="component" value="Unassembled WGS sequence"/>
</dbReference>
<dbReference type="CDD" id="cd17541">
    <property type="entry name" value="REC_CheB-like"/>
    <property type="match status" value="1"/>
</dbReference>
<evidence type="ECO:0000313" key="8">
    <source>
        <dbReference type="EMBL" id="MFD0998648.1"/>
    </source>
</evidence>
<dbReference type="InterPro" id="IPR001789">
    <property type="entry name" value="Sig_transdc_resp-reg_receiver"/>
</dbReference>
<comment type="catalytic activity">
    <reaction evidence="3">
        <text>L-glutaminyl-[protein] + H2O = L-glutamyl-[protein] + NH4(+)</text>
        <dbReference type="Rhea" id="RHEA:16441"/>
        <dbReference type="Rhea" id="RHEA-COMP:10207"/>
        <dbReference type="Rhea" id="RHEA-COMP:10208"/>
        <dbReference type="ChEBI" id="CHEBI:15377"/>
        <dbReference type="ChEBI" id="CHEBI:28938"/>
        <dbReference type="ChEBI" id="CHEBI:29973"/>
        <dbReference type="ChEBI" id="CHEBI:30011"/>
        <dbReference type="EC" id="3.5.1.44"/>
    </reaction>
</comment>
<dbReference type="GO" id="GO:0008168">
    <property type="term" value="F:methyltransferase activity"/>
    <property type="evidence" value="ECO:0007669"/>
    <property type="project" value="UniProtKB-KW"/>
</dbReference>
<comment type="subcellular location">
    <subcellularLocation>
        <location evidence="3">Cytoplasm</location>
    </subcellularLocation>
</comment>
<evidence type="ECO:0000256" key="5">
    <source>
        <dbReference type="PROSITE-ProRule" id="PRU00169"/>
    </source>
</evidence>
<protein>
    <recommendedName>
        <fullName evidence="3">Protein-glutamate methylesterase/protein-glutamine glutaminase</fullName>
        <ecNumber evidence="3">3.1.1.61</ecNumber>
        <ecNumber evidence="3">3.5.1.44</ecNumber>
    </recommendedName>
</protein>
<dbReference type="PROSITE" id="PS50122">
    <property type="entry name" value="CHEB"/>
    <property type="match status" value="1"/>
</dbReference>
<feature type="domain" description="CheB-type methylesterase" evidence="7">
    <location>
        <begin position="152"/>
        <end position="346"/>
    </location>
</feature>
<dbReference type="PIRSF" id="PIRSF000876">
    <property type="entry name" value="RR_chemtxs_CheB"/>
    <property type="match status" value="1"/>
</dbReference>
<feature type="active site" evidence="3 4">
    <location>
        <position position="288"/>
    </location>
</feature>
<dbReference type="SUPFAM" id="SSF52172">
    <property type="entry name" value="CheY-like"/>
    <property type="match status" value="1"/>
</dbReference>
<dbReference type="Gene3D" id="3.40.50.2300">
    <property type="match status" value="1"/>
</dbReference>
<dbReference type="PANTHER" id="PTHR42872">
    <property type="entry name" value="PROTEIN-GLUTAMATE METHYLESTERASE/PROTEIN-GLUTAMINE GLUTAMINASE"/>
    <property type="match status" value="1"/>
</dbReference>
<dbReference type="CDD" id="cd16432">
    <property type="entry name" value="CheB_Rec"/>
    <property type="match status" value="1"/>
</dbReference>
<dbReference type="EMBL" id="JBHTKA010000001">
    <property type="protein sequence ID" value="MFD0998648.1"/>
    <property type="molecule type" value="Genomic_DNA"/>
</dbReference>
<proteinExistence type="inferred from homology"/>
<comment type="catalytic activity">
    <reaction evidence="2 3">
        <text>[protein]-L-glutamate 5-O-methyl ester + H2O = L-glutamyl-[protein] + methanol + H(+)</text>
        <dbReference type="Rhea" id="RHEA:23236"/>
        <dbReference type="Rhea" id="RHEA-COMP:10208"/>
        <dbReference type="Rhea" id="RHEA-COMP:10311"/>
        <dbReference type="ChEBI" id="CHEBI:15377"/>
        <dbReference type="ChEBI" id="CHEBI:15378"/>
        <dbReference type="ChEBI" id="CHEBI:17790"/>
        <dbReference type="ChEBI" id="CHEBI:29973"/>
        <dbReference type="ChEBI" id="CHEBI:82795"/>
        <dbReference type="EC" id="3.1.1.61"/>
    </reaction>
</comment>
<comment type="caution">
    <text evidence="8">The sequence shown here is derived from an EMBL/GenBank/DDBJ whole genome shotgun (WGS) entry which is preliminary data.</text>
</comment>
<comment type="similarity">
    <text evidence="3">Belongs to the CheB family.</text>
</comment>
<dbReference type="HAMAP" id="MF_00099">
    <property type="entry name" value="CheB_chemtxs"/>
    <property type="match status" value="1"/>
</dbReference>
<dbReference type="GO" id="GO:0008984">
    <property type="term" value="F:protein-glutamate methylesterase activity"/>
    <property type="evidence" value="ECO:0007669"/>
    <property type="project" value="UniProtKB-EC"/>
</dbReference>
<dbReference type="InterPro" id="IPR011006">
    <property type="entry name" value="CheY-like_superfamily"/>
</dbReference>
<gene>
    <name evidence="3 8" type="primary">cheB</name>
    <name evidence="8" type="ORF">ACFQ21_04990</name>
</gene>
<keyword evidence="8" id="KW-0808">Transferase</keyword>
<evidence type="ECO:0000256" key="4">
    <source>
        <dbReference type="PROSITE-ProRule" id="PRU00050"/>
    </source>
</evidence>
<dbReference type="PANTHER" id="PTHR42872:SF3">
    <property type="entry name" value="PROTEIN-GLUTAMATE METHYLESTERASE_PROTEIN-GLUTAMINE GLUTAMINASE 1"/>
    <property type="match status" value="1"/>
</dbReference>
<reference evidence="9" key="1">
    <citation type="journal article" date="2019" name="Int. J. Syst. Evol. Microbiol.">
        <title>The Global Catalogue of Microorganisms (GCM) 10K type strain sequencing project: providing services to taxonomists for standard genome sequencing and annotation.</title>
        <authorList>
            <consortium name="The Broad Institute Genomics Platform"/>
            <consortium name="The Broad Institute Genome Sequencing Center for Infectious Disease"/>
            <person name="Wu L."/>
            <person name="Ma J."/>
        </authorList>
    </citation>
    <scope>NUCLEOTIDE SEQUENCE [LARGE SCALE GENOMIC DNA]</scope>
    <source>
        <strain evidence="9">CCUG 58938</strain>
    </source>
</reference>
<evidence type="ECO:0000256" key="2">
    <source>
        <dbReference type="ARBA" id="ARBA00048267"/>
    </source>
</evidence>
<organism evidence="8 9">
    <name type="scientific">Ohtaekwangia kribbensis</name>
    <dbReference type="NCBI Taxonomy" id="688913"/>
    <lineage>
        <taxon>Bacteria</taxon>
        <taxon>Pseudomonadati</taxon>
        <taxon>Bacteroidota</taxon>
        <taxon>Cytophagia</taxon>
        <taxon>Cytophagales</taxon>
        <taxon>Fulvivirgaceae</taxon>
        <taxon>Ohtaekwangia</taxon>
    </lineage>
</organism>
<dbReference type="RefSeq" id="WP_377575689.1">
    <property type="nucleotide sequence ID" value="NZ_JBHTKA010000001.1"/>
</dbReference>
<dbReference type="EC" id="3.5.1.44" evidence="3"/>
<comment type="caution">
    <text evidence="3 5">Lacks conserved residue(s) required for the propagation of feature annotation.</text>
</comment>
<accession>A0ABW3JYH8</accession>
<evidence type="ECO:0000259" key="7">
    <source>
        <dbReference type="PROSITE" id="PS50122"/>
    </source>
</evidence>
<evidence type="ECO:0000313" key="9">
    <source>
        <dbReference type="Proteomes" id="UP001597112"/>
    </source>
</evidence>
<dbReference type="InterPro" id="IPR000673">
    <property type="entry name" value="Sig_transdc_resp-reg_Me-estase"/>
</dbReference>
<dbReference type="NCBIfam" id="NF001965">
    <property type="entry name" value="PRK00742.1"/>
    <property type="match status" value="1"/>
</dbReference>
<dbReference type="Pfam" id="PF00072">
    <property type="entry name" value="Response_reg"/>
    <property type="match status" value="1"/>
</dbReference>
<keyword evidence="8" id="KW-0489">Methyltransferase</keyword>
<dbReference type="InterPro" id="IPR008248">
    <property type="entry name" value="CheB-like"/>
</dbReference>
<evidence type="ECO:0000259" key="6">
    <source>
        <dbReference type="PROSITE" id="PS50110"/>
    </source>
</evidence>
<dbReference type="EC" id="3.1.1.61" evidence="3"/>
<evidence type="ECO:0000256" key="1">
    <source>
        <dbReference type="ARBA" id="ARBA00022801"/>
    </source>
</evidence>
<name>A0ABW3JYH8_9BACT</name>
<comment type="domain">
    <text evidence="3">Contains a C-terminal catalytic domain, and an N-terminal region which modulates catalytic activity.</text>
</comment>
<dbReference type="SUPFAM" id="SSF52738">
    <property type="entry name" value="Methylesterase CheB, C-terminal domain"/>
    <property type="match status" value="1"/>
</dbReference>
<dbReference type="Pfam" id="PF01339">
    <property type="entry name" value="CheB_methylest"/>
    <property type="match status" value="1"/>
</dbReference>
<keyword evidence="1 3" id="KW-0378">Hydrolase</keyword>
<keyword evidence="3" id="KW-0963">Cytoplasm</keyword>
<dbReference type="InterPro" id="IPR035909">
    <property type="entry name" value="CheB_C"/>
</dbReference>